<evidence type="ECO:0000313" key="3">
    <source>
        <dbReference type="Proteomes" id="UP001315967"/>
    </source>
</evidence>
<dbReference type="PANTHER" id="PTHR43236:SF2">
    <property type="entry name" value="BLL0069 PROTEIN"/>
    <property type="match status" value="1"/>
</dbReference>
<feature type="domain" description="HTH cro/C1-type" evidence="1">
    <location>
        <begin position="37"/>
        <end position="66"/>
    </location>
</feature>
<dbReference type="PROSITE" id="PS50943">
    <property type="entry name" value="HTH_CROC1"/>
    <property type="match status" value="1"/>
</dbReference>
<dbReference type="Pfam" id="PF06114">
    <property type="entry name" value="Peptidase_M78"/>
    <property type="match status" value="1"/>
</dbReference>
<protein>
    <submittedName>
        <fullName evidence="2">ImmA/IrrE family metallo-endopeptidase</fullName>
    </submittedName>
</protein>
<dbReference type="PANTHER" id="PTHR43236">
    <property type="entry name" value="ANTITOXIN HIGA1"/>
    <property type="match status" value="1"/>
</dbReference>
<dbReference type="Gene3D" id="1.10.10.2910">
    <property type="match status" value="1"/>
</dbReference>
<organism evidence="2 3">
    <name type="scientific">Fundicoccus culcitae</name>
    <dbReference type="NCBI Taxonomy" id="2969821"/>
    <lineage>
        <taxon>Bacteria</taxon>
        <taxon>Bacillati</taxon>
        <taxon>Bacillota</taxon>
        <taxon>Bacilli</taxon>
        <taxon>Lactobacillales</taxon>
        <taxon>Aerococcaceae</taxon>
        <taxon>Fundicoccus</taxon>
    </lineage>
</organism>
<dbReference type="InterPro" id="IPR001387">
    <property type="entry name" value="Cro/C1-type_HTH"/>
</dbReference>
<evidence type="ECO:0000259" key="1">
    <source>
        <dbReference type="PROSITE" id="PS50943"/>
    </source>
</evidence>
<dbReference type="EMBL" id="CP102453">
    <property type="protein sequence ID" value="UUX35165.1"/>
    <property type="molecule type" value="Genomic_DNA"/>
</dbReference>
<sequence length="392" mass="45681">MGKAVYVETEPSVIKYYVDKSEFDVMEFTKEKDLKNLNYWLDGSKNPTFNQLMKLSKKLQVPLGYLVVKKPVDDTPQILNYRTIDSKDMDHISRNLIETIKIVKNQQEFLLDYRKDNGFMPLDYVAKYTIDDDWNIIVQYARKILGIGEEWQKDLGRLYPLKYFKKKLNDIGVVIQSNGIVRQNTHRKLDISEFRAFVSIDEYAPFVFINTNDTKNGQLFSLLHEFGHILLGESEVYNVDLTMNTDVNQLERICNKIASELLIPNIIFVESWNIPSDVELYEYVTDLAKKFKVSKTVIARKALDNKLIKIEDYNFIAKRNVEEYNKYQAIAKEQDNNGIDYYNTIQSKVDPILFDSVKSSYYEGNIQYIEALNLLNIGSKGFEFLSNKNDLG</sequence>
<evidence type="ECO:0000313" key="2">
    <source>
        <dbReference type="EMBL" id="UUX35165.1"/>
    </source>
</evidence>
<accession>A0ABY5P9N1</accession>
<reference evidence="2 3" key="1">
    <citation type="submission" date="2022-08" db="EMBL/GenBank/DDBJ databases">
        <title>Aerococcaceae sp. nov isolated from spoiled eye mask.</title>
        <authorList>
            <person name="Zhou G."/>
            <person name="Xie X.-B."/>
            <person name="Shi Q.-S."/>
            <person name="Wang Y.-S."/>
            <person name="Wen X."/>
            <person name="Peng H."/>
            <person name="Yang X.-J."/>
            <person name="Tao H.-B."/>
            <person name="Huang X.-M."/>
        </authorList>
    </citation>
    <scope>NUCLEOTIDE SEQUENCE [LARGE SCALE GENOMIC DNA]</scope>
    <source>
        <strain evidence="3">DM20194951</strain>
    </source>
</reference>
<dbReference type="InterPro" id="IPR010359">
    <property type="entry name" value="IrrE_HExxH"/>
</dbReference>
<dbReference type="Proteomes" id="UP001315967">
    <property type="component" value="Chromosome"/>
</dbReference>
<keyword evidence="3" id="KW-1185">Reference proteome</keyword>
<name>A0ABY5P9N1_9LACT</name>
<dbReference type="RefSeq" id="WP_313794658.1">
    <property type="nucleotide sequence ID" value="NZ_CP102453.1"/>
</dbReference>
<proteinExistence type="predicted"/>
<gene>
    <name evidence="2" type="ORF">NRE15_05855</name>
</gene>
<dbReference type="InterPro" id="IPR052345">
    <property type="entry name" value="Rad_response_metalloprotease"/>
</dbReference>